<keyword evidence="2" id="KW-0812">Transmembrane</keyword>
<feature type="domain" description="Peptidoglycan binding-like" evidence="3">
    <location>
        <begin position="142"/>
        <end position="196"/>
    </location>
</feature>
<dbReference type="AlphaFoldDB" id="A0A6I7HHZ4"/>
<keyword evidence="2" id="KW-1133">Transmembrane helix</keyword>
<evidence type="ECO:0000256" key="2">
    <source>
        <dbReference type="SAM" id="Phobius"/>
    </source>
</evidence>
<protein>
    <submittedName>
        <fullName evidence="4">Peptidoglycan hydrolase-like protein with peptidoglycan-binding domain</fullName>
    </submittedName>
</protein>
<keyword evidence="4" id="KW-0378">Hydrolase</keyword>
<comment type="caution">
    <text evidence="4">The sequence shown here is derived from an EMBL/GenBank/DDBJ whole genome shotgun (WGS) entry which is preliminary data.</text>
</comment>
<dbReference type="InterPro" id="IPR036366">
    <property type="entry name" value="PGBDSf"/>
</dbReference>
<evidence type="ECO:0000313" key="5">
    <source>
        <dbReference type="Proteomes" id="UP000252582"/>
    </source>
</evidence>
<organism evidence="4 5">
    <name type="scientific">Ciceribacter lividus</name>
    <dbReference type="NCBI Taxonomy" id="1197950"/>
    <lineage>
        <taxon>Bacteria</taxon>
        <taxon>Pseudomonadati</taxon>
        <taxon>Pseudomonadota</taxon>
        <taxon>Alphaproteobacteria</taxon>
        <taxon>Hyphomicrobiales</taxon>
        <taxon>Rhizobiaceae</taxon>
        <taxon>Ciceribacter</taxon>
    </lineage>
</organism>
<dbReference type="Pfam" id="PF01471">
    <property type="entry name" value="PG_binding_1"/>
    <property type="match status" value="2"/>
</dbReference>
<evidence type="ECO:0000259" key="3">
    <source>
        <dbReference type="Pfam" id="PF01471"/>
    </source>
</evidence>
<keyword evidence="2" id="KW-0472">Membrane</keyword>
<dbReference type="SUPFAM" id="SSF47090">
    <property type="entry name" value="PGBD-like"/>
    <property type="match status" value="2"/>
</dbReference>
<proteinExistence type="predicted"/>
<evidence type="ECO:0000313" key="4">
    <source>
        <dbReference type="EMBL" id="RCW20182.1"/>
    </source>
</evidence>
<sequence>MTKRKRKSPERKPARRAPGLALRAAGALAGIAARHPVGLGGAAAFCVVFGMIAANALWYQPGVHPSPFWRTRDRSDFNALAGLARNPLMEDPSRVTTFRIARVEAPQEGDPDATADAARPTDGTVSANETTAALPTAGADAELVRSVQQQLARRGFYEGTVDGVTGPRTEAAITAFQKSVAMPADGRPSPELLAALTVESGAVAVRPVPRPAGDISPAAGEDPVAAAIRNADRTIATISDKRRKAQTAERAVEVALRPAKDIPQAIAGGADPNLVMAIQQGLSNIAYSEVKVDGIAGEETRSAIRHFERHYRLPETGEPNPAVLKKLKDIGAL</sequence>
<dbReference type="Proteomes" id="UP000252582">
    <property type="component" value="Unassembled WGS sequence"/>
</dbReference>
<feature type="domain" description="Peptidoglycan binding-like" evidence="3">
    <location>
        <begin position="273"/>
        <end position="327"/>
    </location>
</feature>
<gene>
    <name evidence="4" type="ORF">DFR48_11545</name>
</gene>
<evidence type="ECO:0000256" key="1">
    <source>
        <dbReference type="SAM" id="MobiDB-lite"/>
    </source>
</evidence>
<dbReference type="InterPro" id="IPR036365">
    <property type="entry name" value="PGBD-like_sf"/>
</dbReference>
<keyword evidence="5" id="KW-1185">Reference proteome</keyword>
<feature type="transmembrane region" description="Helical" evidence="2">
    <location>
        <begin position="39"/>
        <end position="59"/>
    </location>
</feature>
<reference evidence="4 5" key="1">
    <citation type="submission" date="2018-07" db="EMBL/GenBank/DDBJ databases">
        <title>Genomic Encyclopedia of Type Strains, Phase IV (KMG-IV): sequencing the most valuable type-strain genomes for metagenomic binning, comparative biology and taxonomic classification.</title>
        <authorList>
            <person name="Goeker M."/>
        </authorList>
    </citation>
    <scope>NUCLEOTIDE SEQUENCE [LARGE SCALE GENOMIC DNA]</scope>
    <source>
        <strain evidence="4 5">DSM 25528</strain>
    </source>
</reference>
<dbReference type="EMBL" id="QPIX01000015">
    <property type="protein sequence ID" value="RCW20182.1"/>
    <property type="molecule type" value="Genomic_DNA"/>
</dbReference>
<dbReference type="Gene3D" id="1.10.101.10">
    <property type="entry name" value="PGBD-like superfamily/PGBD"/>
    <property type="match status" value="2"/>
</dbReference>
<name>A0A6I7HHZ4_9HYPH</name>
<feature type="region of interest" description="Disordered" evidence="1">
    <location>
        <begin position="104"/>
        <end position="127"/>
    </location>
</feature>
<dbReference type="GO" id="GO:0016787">
    <property type="term" value="F:hydrolase activity"/>
    <property type="evidence" value="ECO:0007669"/>
    <property type="project" value="UniProtKB-KW"/>
</dbReference>
<dbReference type="InterPro" id="IPR002477">
    <property type="entry name" value="Peptidoglycan-bd-like"/>
</dbReference>
<dbReference type="RefSeq" id="WP_114365032.1">
    <property type="nucleotide sequence ID" value="NZ_QPIX01000015.1"/>
</dbReference>
<accession>A0A6I7HHZ4</accession>